<dbReference type="EMBL" id="LCRD01000053">
    <property type="protein sequence ID" value="KKW29181.1"/>
    <property type="molecule type" value="Genomic_DNA"/>
</dbReference>
<evidence type="ECO:0000259" key="4">
    <source>
        <dbReference type="PROSITE" id="PS50234"/>
    </source>
</evidence>
<dbReference type="PROSITE" id="PS50234">
    <property type="entry name" value="VWFA"/>
    <property type="match status" value="1"/>
</dbReference>
<dbReference type="InterPro" id="IPR002035">
    <property type="entry name" value="VWF_A"/>
</dbReference>
<proteinExistence type="predicted"/>
<dbReference type="Gene3D" id="3.40.50.410">
    <property type="entry name" value="von Willebrand factor, type A domain"/>
    <property type="match status" value="1"/>
</dbReference>
<protein>
    <submittedName>
        <fullName evidence="5">Multiple EGF-like-domain protein 3</fullName>
    </submittedName>
</protein>
<dbReference type="Pfam" id="PF13519">
    <property type="entry name" value="VWA_2"/>
    <property type="match status" value="1"/>
</dbReference>
<evidence type="ECO:0000313" key="5">
    <source>
        <dbReference type="EMBL" id="KKW29181.1"/>
    </source>
</evidence>
<gene>
    <name evidence="5" type="ORF">UY72_C0053G0001</name>
</gene>
<sequence>REGSYSGSSCGNGTTEYDASTFAGEECDGEEGCTDECVWAGSSIAYTTPSICGDGVIGAGEIAACENGSSGDGFIDDTQVSEVTADASYEVSETTGLAAATIEVSTSGLSVSADLTLMCVAENDQDCSDPTTHGVGDANCCYERPETVTLVPTTGDACLNATVYATFTQEMDTSSFTATETSGSTTVERAQMYAKLNLASGQSCPATHTTIAQAPSSIALRIWNAVKGFFVGQNVSADQGDCILPIQSYSQTAQDDGTYKVAIRATELMEANSSYTLVIEGDDDVTDESSVGVRSLRDVGMNGTVTQTFTTGSTVCTLDALSITDGDDDSPYYFSSTGETHEYSVDAISYSTGSAQEISPISGSYDWTYSDWSVSDATILSAAAISASLPDEAAVEALGVNGDVTVGITATVTTGGTESVSGTANVTAYLCENPWPSVASYPWSDDATGLANGLATAGRNGFMNFSTGYCRDVGDDGESDDLSSVSVIQPPTWNATNVVKEYLFELGDGSGDAIGVRIVRNASYLSPMAWYEAQGFIGSPSETTIDGFPAVQDGRTVYVSAPNVSSSSIYPNIYVISYNEGASQETIDIYNMMLENMSFAINVDDNRYCYESGAIVVGADGDAKTCSSDLECDVSGSEECGSDKLKLMRDIERLGELNDIALTIDEYSDDNGTCSDTTSQSCTEDSDCPDDETCEPIVPTLPSGTYVASLASSAWGSWSEIFGGALNDSGLATDPLNDYSYCGVTSSLFASYDGATCVNQSTGAYACPEDSYAYHYRAIGSRGYELAAALEYDGTSWAGDFDADATDDYLIQAGVSGTAESMCDGDVYGTSTLCGDGVVGGTEYCEIGDTSGSECDVDATVDSDSDGDATNDEDGTINQVCKSDCSDYEDVSGATCEAGDCGDGVVSGSEQCDDGTYNGQYGYCGTSCTYASGSYCGDGEVSGSEACDCGDGTATSDGRPYGGVVGDCIGTNGEYGGNENTTCAWDCSGPASYCGDAEVDEEYGEVCDGEAGTWSGKLCVADPASSSGPSVNSYATCEDDSDCPADQVCGDGVDNGSLADACPISTVCTAGDIGAICDEDSDCDSTTGSGDGVCSNQEYATTRTIACEDDGSSGETCTYATTWGSTECKATGSCGDGAVDAGEACDDGNTDNTDSCSNECTANVCGDGYLYEGEEQCDEGTGNGGGCEASYGSSCSACSVSCPYESSSGNFCGDGEMNGDEFCDGNDMPYYYISTSLFSSGVDEDAELNGSCTPGSSAIVDDSDTPSDSSDDILYICSNVGMCSGGADNGDYCTANSDCDASDCVFPTCDADCTSSCPFTTENASLELTTNQAGARASSSALLYSFSTDSDADLPNASTLTIPSCSAATELLADVSYDGVTQPEAYVVFVTDVSGSMSSTLGSSTRMEVAKASIIEAIESLYDELDSVQIALVKYSSSVATYSDDAGTTDTSDDITWFGPEYQADLETAVTAYSYGGGTYTDSGLEAAEELLDGIEPTTTNYRKVIVHLSDGEPSTSHDPTQDAYSILFDDTSTTANDAYELYSIALTSEEDLITSMNVWSSNTTVSAYSSTSSSANTGEYNEINYLDYSYSGSTTEELQDAYQEIINSIVFGTAIMVSTDDQGTTDSSDDVTYMTRGVLEEGSNIPLPWPEGFTCSTTGETELPLQITFAGVGQIEISSPSINYCAP</sequence>
<dbReference type="SMART" id="SM00327">
    <property type="entry name" value="VWA"/>
    <property type="match status" value="1"/>
</dbReference>
<organism evidence="5 6">
    <name type="scientific">Candidatus Uhrbacteria bacterium GW2011_GWD2_52_7</name>
    <dbReference type="NCBI Taxonomy" id="1618989"/>
    <lineage>
        <taxon>Bacteria</taxon>
        <taxon>Candidatus Uhriibacteriota</taxon>
    </lineage>
</organism>
<evidence type="ECO:0000256" key="3">
    <source>
        <dbReference type="ARBA" id="ARBA00023157"/>
    </source>
</evidence>
<feature type="non-terminal residue" evidence="5">
    <location>
        <position position="1"/>
    </location>
</feature>
<dbReference type="PATRIC" id="fig|1618989.3.peg.718"/>
<accession>A0A0G1XE23</accession>
<reference evidence="5 6" key="1">
    <citation type="journal article" date="2015" name="Nature">
        <title>rRNA introns, odd ribosomes, and small enigmatic genomes across a large radiation of phyla.</title>
        <authorList>
            <person name="Brown C.T."/>
            <person name="Hug L.A."/>
            <person name="Thomas B.C."/>
            <person name="Sharon I."/>
            <person name="Castelle C.J."/>
            <person name="Singh A."/>
            <person name="Wilkins M.J."/>
            <person name="Williams K.H."/>
            <person name="Banfield J.F."/>
        </authorList>
    </citation>
    <scope>NUCLEOTIDE SEQUENCE [LARGE SCALE GENOMIC DNA]</scope>
</reference>
<evidence type="ECO:0000256" key="2">
    <source>
        <dbReference type="ARBA" id="ARBA00022737"/>
    </source>
</evidence>
<keyword evidence="3" id="KW-1015">Disulfide bond</keyword>
<evidence type="ECO:0000313" key="6">
    <source>
        <dbReference type="Proteomes" id="UP000034846"/>
    </source>
</evidence>
<evidence type="ECO:0000256" key="1">
    <source>
        <dbReference type="ARBA" id="ARBA00022729"/>
    </source>
</evidence>
<dbReference type="NCBIfam" id="TIGR02232">
    <property type="entry name" value="myxo_disulf_rpt"/>
    <property type="match status" value="1"/>
</dbReference>
<comment type="caution">
    <text evidence="5">The sequence shown here is derived from an EMBL/GenBank/DDBJ whole genome shotgun (WGS) entry which is preliminary data.</text>
</comment>
<name>A0A0G1XE23_9BACT</name>
<keyword evidence="1" id="KW-0732">Signal</keyword>
<keyword evidence="2" id="KW-0677">Repeat</keyword>
<dbReference type="CDD" id="cd00198">
    <property type="entry name" value="vWFA"/>
    <property type="match status" value="1"/>
</dbReference>
<dbReference type="Proteomes" id="UP000034846">
    <property type="component" value="Unassembled WGS sequence"/>
</dbReference>
<dbReference type="InterPro" id="IPR036465">
    <property type="entry name" value="vWFA_dom_sf"/>
</dbReference>
<feature type="domain" description="VWFA" evidence="4">
    <location>
        <begin position="1386"/>
        <end position="1606"/>
    </location>
</feature>
<dbReference type="SUPFAM" id="SSF53300">
    <property type="entry name" value="vWA-like"/>
    <property type="match status" value="1"/>
</dbReference>
<dbReference type="InterPro" id="IPR011936">
    <property type="entry name" value="Myxo_disulph_rpt"/>
</dbReference>